<reference evidence="1" key="1">
    <citation type="journal article" date="2023" name="Mol. Phylogenet. Evol.">
        <title>Genome-scale phylogeny and comparative genomics of the fungal order Sordariales.</title>
        <authorList>
            <person name="Hensen N."/>
            <person name="Bonometti L."/>
            <person name="Westerberg I."/>
            <person name="Brannstrom I.O."/>
            <person name="Guillou S."/>
            <person name="Cros-Aarteil S."/>
            <person name="Calhoun S."/>
            <person name="Haridas S."/>
            <person name="Kuo A."/>
            <person name="Mondo S."/>
            <person name="Pangilinan J."/>
            <person name="Riley R."/>
            <person name="LaButti K."/>
            <person name="Andreopoulos B."/>
            <person name="Lipzen A."/>
            <person name="Chen C."/>
            <person name="Yan M."/>
            <person name="Daum C."/>
            <person name="Ng V."/>
            <person name="Clum A."/>
            <person name="Steindorff A."/>
            <person name="Ohm R.A."/>
            <person name="Martin F."/>
            <person name="Silar P."/>
            <person name="Natvig D.O."/>
            <person name="Lalanne C."/>
            <person name="Gautier V."/>
            <person name="Ament-Velasquez S.L."/>
            <person name="Kruys A."/>
            <person name="Hutchinson M.I."/>
            <person name="Powell A.J."/>
            <person name="Barry K."/>
            <person name="Miller A.N."/>
            <person name="Grigoriev I.V."/>
            <person name="Debuchy R."/>
            <person name="Gladieux P."/>
            <person name="Hiltunen Thoren M."/>
            <person name="Johannesson H."/>
        </authorList>
    </citation>
    <scope>NUCLEOTIDE SEQUENCE</scope>
    <source>
        <strain evidence="1">CBS 731.68</strain>
    </source>
</reference>
<dbReference type="AlphaFoldDB" id="A0AAN6TSK2"/>
<keyword evidence="2" id="KW-1185">Reference proteome</keyword>
<evidence type="ECO:0000313" key="2">
    <source>
        <dbReference type="Proteomes" id="UP001302602"/>
    </source>
</evidence>
<dbReference type="RefSeq" id="XP_062643153.1">
    <property type="nucleotide sequence ID" value="XM_062787975.1"/>
</dbReference>
<reference evidence="1" key="2">
    <citation type="submission" date="2023-05" db="EMBL/GenBank/DDBJ databases">
        <authorList>
            <consortium name="Lawrence Berkeley National Laboratory"/>
            <person name="Steindorff A."/>
            <person name="Hensen N."/>
            <person name="Bonometti L."/>
            <person name="Westerberg I."/>
            <person name="Brannstrom I.O."/>
            <person name="Guillou S."/>
            <person name="Cros-Aarteil S."/>
            <person name="Calhoun S."/>
            <person name="Haridas S."/>
            <person name="Kuo A."/>
            <person name="Mondo S."/>
            <person name="Pangilinan J."/>
            <person name="Riley R."/>
            <person name="Labutti K."/>
            <person name="Andreopoulos B."/>
            <person name="Lipzen A."/>
            <person name="Chen C."/>
            <person name="Yanf M."/>
            <person name="Daum C."/>
            <person name="Ng V."/>
            <person name="Clum A."/>
            <person name="Ohm R."/>
            <person name="Martin F."/>
            <person name="Silar P."/>
            <person name="Natvig D."/>
            <person name="Lalanne C."/>
            <person name="Gautier V."/>
            <person name="Ament-Velasquez S.L."/>
            <person name="Kruys A."/>
            <person name="Hutchinson M.I."/>
            <person name="Powell A.J."/>
            <person name="Barry K."/>
            <person name="Miller A.N."/>
            <person name="Grigoriev I.V."/>
            <person name="Debuchy R."/>
            <person name="Gladieux P."/>
            <person name="Thoren M.H."/>
            <person name="Johannesson H."/>
        </authorList>
    </citation>
    <scope>NUCLEOTIDE SEQUENCE</scope>
    <source>
        <strain evidence="1">CBS 731.68</strain>
    </source>
</reference>
<dbReference type="GeneID" id="87824745"/>
<feature type="non-terminal residue" evidence="1">
    <location>
        <position position="1"/>
    </location>
</feature>
<protein>
    <submittedName>
        <fullName evidence="1">Uncharacterized protein</fullName>
    </submittedName>
</protein>
<accession>A0AAN6TSK2</accession>
<dbReference type="EMBL" id="MU853249">
    <property type="protein sequence ID" value="KAK4119380.1"/>
    <property type="molecule type" value="Genomic_DNA"/>
</dbReference>
<gene>
    <name evidence="1" type="ORF">N657DRAFT_559977</name>
</gene>
<comment type="caution">
    <text evidence="1">The sequence shown here is derived from an EMBL/GenBank/DDBJ whole genome shotgun (WGS) entry which is preliminary data.</text>
</comment>
<organism evidence="1 2">
    <name type="scientific">Parathielavia appendiculata</name>
    <dbReference type="NCBI Taxonomy" id="2587402"/>
    <lineage>
        <taxon>Eukaryota</taxon>
        <taxon>Fungi</taxon>
        <taxon>Dikarya</taxon>
        <taxon>Ascomycota</taxon>
        <taxon>Pezizomycotina</taxon>
        <taxon>Sordariomycetes</taxon>
        <taxon>Sordariomycetidae</taxon>
        <taxon>Sordariales</taxon>
        <taxon>Chaetomiaceae</taxon>
        <taxon>Parathielavia</taxon>
    </lineage>
</organism>
<feature type="non-terminal residue" evidence="1">
    <location>
        <position position="67"/>
    </location>
</feature>
<sequence>KWNEWKDVDKFALLSQGGHHTTLHMDSHGYGTWFTVQEGWIGFGWMSRPTDEERDSWMASPDCYTDG</sequence>
<proteinExistence type="predicted"/>
<name>A0AAN6TSK2_9PEZI</name>
<evidence type="ECO:0000313" key="1">
    <source>
        <dbReference type="EMBL" id="KAK4119380.1"/>
    </source>
</evidence>
<dbReference type="Proteomes" id="UP001302602">
    <property type="component" value="Unassembled WGS sequence"/>
</dbReference>